<dbReference type="EMBL" id="JBBWWQ010000001">
    <property type="protein sequence ID" value="KAK8957838.1"/>
    <property type="molecule type" value="Genomic_DNA"/>
</dbReference>
<evidence type="ECO:0000313" key="1">
    <source>
        <dbReference type="EMBL" id="KAK8957838.1"/>
    </source>
</evidence>
<sequence length="189" mass="22187">MKREFSSRVQISKSSEVSCRKEAKYTWRAASTEQQVYKIWKSYFSRAMTSKMRRIRNAAKSRSAPPPTWIRREIFEGLWDIWEARKFKYLQEYNCKNRLFDNDGQGVVKNTSGTISIHHRAHKMEIYTSKLKEKKSDQSYLLSTQGSCIYYPELWVQASWGPKNGRCYGFATQSLYQPFLSPSAFSQDA</sequence>
<keyword evidence="2" id="KW-1185">Reference proteome</keyword>
<accession>A0AAP0C1Y1</accession>
<organism evidence="1 2">
    <name type="scientific">Platanthera zijinensis</name>
    <dbReference type="NCBI Taxonomy" id="2320716"/>
    <lineage>
        <taxon>Eukaryota</taxon>
        <taxon>Viridiplantae</taxon>
        <taxon>Streptophyta</taxon>
        <taxon>Embryophyta</taxon>
        <taxon>Tracheophyta</taxon>
        <taxon>Spermatophyta</taxon>
        <taxon>Magnoliopsida</taxon>
        <taxon>Liliopsida</taxon>
        <taxon>Asparagales</taxon>
        <taxon>Orchidaceae</taxon>
        <taxon>Orchidoideae</taxon>
        <taxon>Orchideae</taxon>
        <taxon>Orchidinae</taxon>
        <taxon>Platanthera</taxon>
    </lineage>
</organism>
<gene>
    <name evidence="1" type="ORF">KSP39_PZI000841</name>
</gene>
<name>A0AAP0C1Y1_9ASPA</name>
<dbReference type="Proteomes" id="UP001418222">
    <property type="component" value="Unassembled WGS sequence"/>
</dbReference>
<reference evidence="1 2" key="1">
    <citation type="journal article" date="2022" name="Nat. Plants">
        <title>Genomes of leafy and leafless Platanthera orchids illuminate the evolution of mycoheterotrophy.</title>
        <authorList>
            <person name="Li M.H."/>
            <person name="Liu K.W."/>
            <person name="Li Z."/>
            <person name="Lu H.C."/>
            <person name="Ye Q.L."/>
            <person name="Zhang D."/>
            <person name="Wang J.Y."/>
            <person name="Li Y.F."/>
            <person name="Zhong Z.M."/>
            <person name="Liu X."/>
            <person name="Yu X."/>
            <person name="Liu D.K."/>
            <person name="Tu X.D."/>
            <person name="Liu B."/>
            <person name="Hao Y."/>
            <person name="Liao X.Y."/>
            <person name="Jiang Y.T."/>
            <person name="Sun W.H."/>
            <person name="Chen J."/>
            <person name="Chen Y.Q."/>
            <person name="Ai Y."/>
            <person name="Zhai J.W."/>
            <person name="Wu S.S."/>
            <person name="Zhou Z."/>
            <person name="Hsiao Y.Y."/>
            <person name="Wu W.L."/>
            <person name="Chen Y.Y."/>
            <person name="Lin Y.F."/>
            <person name="Hsu J.L."/>
            <person name="Li C.Y."/>
            <person name="Wang Z.W."/>
            <person name="Zhao X."/>
            <person name="Zhong W.Y."/>
            <person name="Ma X.K."/>
            <person name="Ma L."/>
            <person name="Huang J."/>
            <person name="Chen G.Z."/>
            <person name="Huang M.Z."/>
            <person name="Huang L."/>
            <person name="Peng D.H."/>
            <person name="Luo Y.B."/>
            <person name="Zou S.Q."/>
            <person name="Chen S.P."/>
            <person name="Lan S."/>
            <person name="Tsai W.C."/>
            <person name="Van de Peer Y."/>
            <person name="Liu Z.J."/>
        </authorList>
    </citation>
    <scope>NUCLEOTIDE SEQUENCE [LARGE SCALE GENOMIC DNA]</scope>
    <source>
        <strain evidence="1">Lor287</strain>
    </source>
</reference>
<protein>
    <submittedName>
        <fullName evidence="1">Uncharacterized protein</fullName>
    </submittedName>
</protein>
<proteinExistence type="predicted"/>
<dbReference type="AlphaFoldDB" id="A0AAP0C1Y1"/>
<comment type="caution">
    <text evidence="1">The sequence shown here is derived from an EMBL/GenBank/DDBJ whole genome shotgun (WGS) entry which is preliminary data.</text>
</comment>
<evidence type="ECO:0000313" key="2">
    <source>
        <dbReference type="Proteomes" id="UP001418222"/>
    </source>
</evidence>